<dbReference type="InterPro" id="IPR009061">
    <property type="entry name" value="DNA-bd_dom_put_sf"/>
</dbReference>
<dbReference type="AlphaFoldDB" id="A0A7H1C154"/>
<dbReference type="InterPro" id="IPR010260">
    <property type="entry name" value="AlpA"/>
</dbReference>
<gene>
    <name evidence="1" type="ORF">ICJ55_08115</name>
</gene>
<accession>A0A7H1C154</accession>
<dbReference type="EMBL" id="CP061280">
    <property type="protein sequence ID" value="QNS14709.1"/>
    <property type="molecule type" value="Genomic_DNA"/>
</dbReference>
<keyword evidence="2" id="KW-1185">Reference proteome</keyword>
<proteinExistence type="predicted"/>
<dbReference type="Proteomes" id="UP000576260">
    <property type="component" value="Chromosome"/>
</dbReference>
<dbReference type="PANTHER" id="PTHR36154">
    <property type="entry name" value="DNA-BINDING TRANSCRIPTIONAL ACTIVATOR ALPA"/>
    <property type="match status" value="1"/>
</dbReference>
<evidence type="ECO:0000313" key="2">
    <source>
        <dbReference type="Proteomes" id="UP000576260"/>
    </source>
</evidence>
<dbReference type="Pfam" id="PF05930">
    <property type="entry name" value="Phage_AlpA"/>
    <property type="match status" value="1"/>
</dbReference>
<dbReference type="Gene3D" id="1.10.238.160">
    <property type="match status" value="1"/>
</dbReference>
<evidence type="ECO:0000313" key="1">
    <source>
        <dbReference type="EMBL" id="QNS14709.1"/>
    </source>
</evidence>
<organism evidence="1 2">
    <name type="scientific">Mannheimia bovis</name>
    <dbReference type="NCBI Taxonomy" id="2770636"/>
    <lineage>
        <taxon>Bacteria</taxon>
        <taxon>Pseudomonadati</taxon>
        <taxon>Pseudomonadota</taxon>
        <taxon>Gammaproteobacteria</taxon>
        <taxon>Pasteurellales</taxon>
        <taxon>Pasteurellaceae</taxon>
        <taxon>Mannheimia</taxon>
    </lineage>
</organism>
<dbReference type="KEGG" id="mbos:ICJ55_08115"/>
<name>A0A7H1C154_9PAST</name>
<reference evidence="1 2" key="1">
    <citation type="submission" date="2020-09" db="EMBL/GenBank/DDBJ databases">
        <title>Mannheimia bovis sp.nov., isolated from a cow.</title>
        <authorList>
            <person name="Li F."/>
        </authorList>
    </citation>
    <scope>NUCLEOTIDE SEQUENCE [LARGE SCALE GENOMIC DNA]</scope>
    <source>
        <strain evidence="1 2">ZY190616</strain>
    </source>
</reference>
<dbReference type="InterPro" id="IPR052931">
    <property type="entry name" value="Prophage_regulatory_activator"/>
</dbReference>
<dbReference type="SUPFAM" id="SSF46955">
    <property type="entry name" value="Putative DNA-binding domain"/>
    <property type="match status" value="1"/>
</dbReference>
<dbReference type="RefSeq" id="WP_176669810.1">
    <property type="nucleotide sequence ID" value="NZ_CP061280.1"/>
</dbReference>
<dbReference type="PANTHER" id="PTHR36154:SF1">
    <property type="entry name" value="DNA-BINDING TRANSCRIPTIONAL ACTIVATOR ALPA"/>
    <property type="match status" value="1"/>
</dbReference>
<sequence length="66" mass="7819">MTLNDERFLSLDEVMTKTGLKRSTIYNQMRLGIFPKNIEISSNRIAWLESEVINWMTTKINQRNNN</sequence>
<protein>
    <submittedName>
        <fullName evidence="1">AlpA family phage regulatory protein</fullName>
    </submittedName>
</protein>